<comment type="caution">
    <text evidence="1">The sequence shown here is derived from an EMBL/GenBank/DDBJ whole genome shotgun (WGS) entry which is preliminary data.</text>
</comment>
<sequence length="114" mass="13177">MWKAFEKEKWDRAQSQRTHLDGGLEIRNKQSMMESLDVVQWRVIIAKALPVLREDFKLSALMKKAPLQRGRLAGLKGDEDWCTNALFNRIFLATRISRALHLIQCPFRALLLAG</sequence>
<accession>A0A8H7ATI2</accession>
<dbReference type="EMBL" id="JAACFV010000009">
    <property type="protein sequence ID" value="KAF7512881.1"/>
    <property type="molecule type" value="Genomic_DNA"/>
</dbReference>
<evidence type="ECO:0000313" key="1">
    <source>
        <dbReference type="EMBL" id="KAF7512881.1"/>
    </source>
</evidence>
<dbReference type="Proteomes" id="UP000606974">
    <property type="component" value="Unassembled WGS sequence"/>
</dbReference>
<dbReference type="AlphaFoldDB" id="A0A8H7ATI2"/>
<keyword evidence="2" id="KW-1185">Reference proteome</keyword>
<protein>
    <submittedName>
        <fullName evidence="1">Uncharacterized protein</fullName>
    </submittedName>
</protein>
<organism evidence="1 2">
    <name type="scientific">Endocarpon pusillum</name>
    <dbReference type="NCBI Taxonomy" id="364733"/>
    <lineage>
        <taxon>Eukaryota</taxon>
        <taxon>Fungi</taxon>
        <taxon>Dikarya</taxon>
        <taxon>Ascomycota</taxon>
        <taxon>Pezizomycotina</taxon>
        <taxon>Eurotiomycetes</taxon>
        <taxon>Chaetothyriomycetidae</taxon>
        <taxon>Verrucariales</taxon>
        <taxon>Verrucariaceae</taxon>
        <taxon>Endocarpon</taxon>
    </lineage>
</organism>
<proteinExistence type="predicted"/>
<evidence type="ECO:0000313" key="2">
    <source>
        <dbReference type="Proteomes" id="UP000606974"/>
    </source>
</evidence>
<reference evidence="1" key="1">
    <citation type="submission" date="2020-02" db="EMBL/GenBank/DDBJ databases">
        <authorList>
            <person name="Palmer J.M."/>
        </authorList>
    </citation>
    <scope>NUCLEOTIDE SEQUENCE</scope>
    <source>
        <strain evidence="1">EPUS1.4</strain>
        <tissue evidence="1">Thallus</tissue>
    </source>
</reference>
<gene>
    <name evidence="1" type="ORF">GJ744_011984</name>
</gene>
<name>A0A8H7ATI2_9EURO</name>